<name>A0ABR3BZM9_9TREE</name>
<proteinExistence type="predicted"/>
<dbReference type="InterPro" id="IPR013088">
    <property type="entry name" value="Znf_NHR/GATA"/>
</dbReference>
<dbReference type="RefSeq" id="XP_066616064.1">
    <property type="nucleotide sequence ID" value="XM_066755778.1"/>
</dbReference>
<protein>
    <recommendedName>
        <fullName evidence="3">GATA-type domain-containing protein</fullName>
    </recommendedName>
</protein>
<feature type="region of interest" description="Disordered" evidence="2">
    <location>
        <begin position="848"/>
        <end position="869"/>
    </location>
</feature>
<dbReference type="GeneID" id="91988079"/>
<feature type="compositionally biased region" description="Polar residues" evidence="2">
    <location>
        <begin position="312"/>
        <end position="324"/>
    </location>
</feature>
<dbReference type="Gene3D" id="3.30.50.10">
    <property type="entry name" value="Erythroid Transcription Factor GATA-1, subunit A"/>
    <property type="match status" value="1"/>
</dbReference>
<evidence type="ECO:0000256" key="2">
    <source>
        <dbReference type="SAM" id="MobiDB-lite"/>
    </source>
</evidence>
<dbReference type="InterPro" id="IPR000679">
    <property type="entry name" value="Znf_GATA"/>
</dbReference>
<accession>A0ABR3BZM9</accession>
<feature type="compositionally biased region" description="Pro residues" evidence="2">
    <location>
        <begin position="360"/>
        <end position="374"/>
    </location>
</feature>
<feature type="region of interest" description="Disordered" evidence="2">
    <location>
        <begin position="227"/>
        <end position="378"/>
    </location>
</feature>
<feature type="compositionally biased region" description="Pro residues" evidence="2">
    <location>
        <begin position="741"/>
        <end position="752"/>
    </location>
</feature>
<evidence type="ECO:0000313" key="5">
    <source>
        <dbReference type="Proteomes" id="UP000054399"/>
    </source>
</evidence>
<evidence type="ECO:0000313" key="4">
    <source>
        <dbReference type="EMBL" id="KAL0253843.1"/>
    </source>
</evidence>
<feature type="compositionally biased region" description="Polar residues" evidence="2">
    <location>
        <begin position="549"/>
        <end position="564"/>
    </location>
</feature>
<feature type="compositionally biased region" description="Low complexity" evidence="2">
    <location>
        <begin position="254"/>
        <end position="272"/>
    </location>
</feature>
<feature type="domain" description="GATA-type" evidence="3">
    <location>
        <begin position="489"/>
        <end position="535"/>
    </location>
</feature>
<feature type="compositionally biased region" description="Polar residues" evidence="2">
    <location>
        <begin position="679"/>
        <end position="693"/>
    </location>
</feature>
<feature type="region of interest" description="Disordered" evidence="2">
    <location>
        <begin position="426"/>
        <end position="479"/>
    </location>
</feature>
<reference evidence="4" key="1">
    <citation type="submission" date="2015-01" db="EMBL/GenBank/DDBJ databases">
        <authorList>
            <consortium name="The Broad Institute Genomics Platform"/>
            <person name="Cuomo C."/>
            <person name="Litvintseva A."/>
            <person name="Chen Y."/>
            <person name="Heitman J."/>
            <person name="Sun S."/>
            <person name="Springer D."/>
            <person name="Dromer F."/>
            <person name="Young S."/>
            <person name="Zeng Q."/>
            <person name="Gargeya S."/>
            <person name="Abouelleil A."/>
            <person name="Alvarado L."/>
            <person name="Chapman S.B."/>
            <person name="Gainer-Dewar J."/>
            <person name="Goldberg J."/>
            <person name="Griggs A."/>
            <person name="Gujja S."/>
            <person name="Hansen M."/>
            <person name="Howarth C."/>
            <person name="Imamovic A."/>
            <person name="Larimer J."/>
            <person name="Murphy C."/>
            <person name="Naylor J."/>
            <person name="Pearson M."/>
            <person name="Priest M."/>
            <person name="Roberts A."/>
            <person name="Saif S."/>
            <person name="Shea T."/>
            <person name="Sykes S."/>
            <person name="Wortman J."/>
            <person name="Nusbaum C."/>
            <person name="Birren B."/>
        </authorList>
    </citation>
    <scope>NUCLEOTIDE SEQUENCE</scope>
    <source>
        <strain evidence="4">IND107</strain>
    </source>
</reference>
<keyword evidence="1" id="KW-0863">Zinc-finger</keyword>
<keyword evidence="1" id="KW-0479">Metal-binding</keyword>
<feature type="compositionally biased region" description="Low complexity" evidence="2">
    <location>
        <begin position="342"/>
        <end position="357"/>
    </location>
</feature>
<keyword evidence="1" id="KW-0862">Zinc</keyword>
<evidence type="ECO:0000259" key="3">
    <source>
        <dbReference type="PROSITE" id="PS50114"/>
    </source>
</evidence>
<feature type="compositionally biased region" description="Low complexity" evidence="2">
    <location>
        <begin position="722"/>
        <end position="740"/>
    </location>
</feature>
<dbReference type="Proteomes" id="UP000054399">
    <property type="component" value="Unassembled WGS sequence"/>
</dbReference>
<sequence length="869" mass="91928">MAPSPGKIHQLPVKVLYSLDTSPHSYVTVLSNFQEVYVHYDVRPGSGSNQREGGLVGSCLLKGVARAICFASPECIPNQTSLDFSVYNLDPAQRSPAPRAFAPSEESTSWTGRGFLSWALSESSPGSTIVKGRLIQDYEFSCSQFTPEGGLEGLVAAANAGPQSREDNGKGWGLEVSISLRQVNPEGKAEFKGRKEFEESLAKGTGTAGSPASTPGILSSPAVRRFTSQQNVGRQVPVGQAKEKVHSQTQSHAQPQNSGSSQGQNQSQRQSQMTERLQNQTGPSSRPTSSMGNRTSSSGIPPSSFPGDPASSGPNQLSSRASSTIPPPPPPPQRQSTNPKIAATSAESSATAAARSRQVTPPPPLRSKSPPPSTPSRKHLHALLRADGMMSPELARHLASNPTLRNLLKAVPNNSKVFTQLRSFSGLMGDKGKKNETGQGRSIGAAGGRNREAEVEREDSPTEPTTPTPSLPQPNTPLTVTQNRSAAAGAQGGGCCNCGTMQSDCWRIRKMKDGPPRKVCDDCGVYFNEHKKMRPPELWDPKPALTNGLGRSQTAGPSSTTGKSINAPDHKRRGHSHDLFSDGPASGLRSSPRLKRRSSSDHPPSSSHSHYNTRSHPPQPPPHTLPSHTHSIQGHGAGSSDAGGHTPSSSSTTGHPMESPRKRYKPKTGVAPSPRMATRASTRATVGTPSDFSSEVFGFSPRTITGESSGHGHGHSHGSGYGSTSSTPHPAPTPSSQANPTPNPSHPTPNPLHPASNGSHPTPNPSHATPDANPIQPPAHSRPQTHRPQSQGPSDLDTEFDINAFLSSMDTTTIGVDNFDLNSLFTGNDGQEVNGELNQEIMDLLAGWEENADGQGQGQEQEQGEARST</sequence>
<feature type="compositionally biased region" description="Basic and acidic residues" evidence="2">
    <location>
        <begin position="449"/>
        <end position="460"/>
    </location>
</feature>
<feature type="compositionally biased region" description="Polar residues" evidence="2">
    <location>
        <begin position="273"/>
        <end position="295"/>
    </location>
</feature>
<dbReference type="EMBL" id="ATAM02000002">
    <property type="protein sequence ID" value="KAL0253843.1"/>
    <property type="molecule type" value="Genomic_DNA"/>
</dbReference>
<feature type="compositionally biased region" description="Low complexity" evidence="2">
    <location>
        <begin position="638"/>
        <end position="656"/>
    </location>
</feature>
<feature type="region of interest" description="Disordered" evidence="2">
    <location>
        <begin position="533"/>
        <end position="798"/>
    </location>
</feature>
<dbReference type="PROSITE" id="PS50114">
    <property type="entry name" value="GATA_ZN_FINGER_2"/>
    <property type="match status" value="1"/>
</dbReference>
<evidence type="ECO:0000256" key="1">
    <source>
        <dbReference type="PROSITE-ProRule" id="PRU00094"/>
    </source>
</evidence>
<feature type="compositionally biased region" description="Low complexity" evidence="2">
    <location>
        <begin position="296"/>
        <end position="309"/>
    </location>
</feature>
<dbReference type="SUPFAM" id="SSF57716">
    <property type="entry name" value="Glucocorticoid receptor-like (DNA-binding domain)"/>
    <property type="match status" value="1"/>
</dbReference>
<feature type="compositionally biased region" description="Low complexity" evidence="2">
    <location>
        <begin position="601"/>
        <end position="616"/>
    </location>
</feature>
<organism evidence="4 5">
    <name type="scientific">Cryptococcus tetragattii IND107</name>
    <dbReference type="NCBI Taxonomy" id="1296105"/>
    <lineage>
        <taxon>Eukaryota</taxon>
        <taxon>Fungi</taxon>
        <taxon>Dikarya</taxon>
        <taxon>Basidiomycota</taxon>
        <taxon>Agaricomycotina</taxon>
        <taxon>Tremellomycetes</taxon>
        <taxon>Tremellales</taxon>
        <taxon>Cryptococcaceae</taxon>
        <taxon>Cryptococcus</taxon>
        <taxon>Cryptococcus gattii species complex</taxon>
    </lineage>
</organism>
<comment type="caution">
    <text evidence="4">The sequence shown here is derived from an EMBL/GenBank/DDBJ whole genome shotgun (WGS) entry which is preliminary data.</text>
</comment>
<keyword evidence="5" id="KW-1185">Reference proteome</keyword>
<gene>
    <name evidence="4" type="ORF">I308_101221</name>
</gene>
<feature type="compositionally biased region" description="Pro residues" evidence="2">
    <location>
        <begin position="464"/>
        <end position="475"/>
    </location>
</feature>
<feature type="compositionally biased region" description="Polar residues" evidence="2">
    <location>
        <begin position="756"/>
        <end position="767"/>
    </location>
</feature>
<reference evidence="4" key="2">
    <citation type="submission" date="2024-01" db="EMBL/GenBank/DDBJ databases">
        <title>Comparative genomics of Cryptococcus and Kwoniella reveals pathogenesis evolution and contrasting modes of karyotype evolution via chromosome fusion or intercentromeric recombination.</title>
        <authorList>
            <person name="Coelho M.A."/>
            <person name="David-Palma M."/>
            <person name="Shea T."/>
            <person name="Bowers K."/>
            <person name="Mcginley-Smith S."/>
            <person name="Mohammad A.W."/>
            <person name="Gnirke A."/>
            <person name="Yurkov A.M."/>
            <person name="Nowrousian M."/>
            <person name="Sun S."/>
            <person name="Cuomo C.A."/>
            <person name="Heitman J."/>
        </authorList>
    </citation>
    <scope>NUCLEOTIDE SEQUENCE</scope>
    <source>
        <strain evidence="4">IND107</strain>
    </source>
</reference>